<dbReference type="Gene3D" id="1.10.630.10">
    <property type="entry name" value="Cytochrome P450"/>
    <property type="match status" value="1"/>
</dbReference>
<sequence>MPEAVVKSAYARDNSGIAPKPLPGTNVPPEKRFFHLHHRLVLKEMSGRSLNQMTSRFLESQERRFANSEIGEDWTNIPDLYSWLENVVFQASVESLAGTKIFDVIPNLMNEYRDFYNAAPTILRGLPRVFSPKAYKARDTLVASLRKWHEEAQKNNPLRGFDTEGQGWDEWWGTQFVKQRKALVLAMDGMTLDGMASDDLALILTANVNAVPSAAWLIIDVMRNPSLFERVMPEVTGAFEADAEGRKSLNIVKLCNSPLLQSIYAETLRLRTSNMLPRVINTGEQPLKRWTFPKKGAVFVLGNVAAFDENVWNSGTGSEPHPLHEFWADRFLKYPDDPRSGPLRNPAPEAKKAGLDEITEDDGPRFTTSGLDGAWIPYGGGINMCPGRHFAKQELIGTFAMLVSQFDMEILTPPEVKIEPNTGFRIFGTMPPKGKIEARIRRRRAPMDR</sequence>
<evidence type="ECO:0000256" key="3">
    <source>
        <dbReference type="ARBA" id="ARBA00022617"/>
    </source>
</evidence>
<dbReference type="InterPro" id="IPR002403">
    <property type="entry name" value="Cyt_P450_E_grp-IV"/>
</dbReference>
<dbReference type="SUPFAM" id="SSF48264">
    <property type="entry name" value="Cytochrome P450"/>
    <property type="match status" value="1"/>
</dbReference>
<feature type="binding site" description="axial binding residue" evidence="6">
    <location>
        <position position="385"/>
    </location>
    <ligand>
        <name>heme</name>
        <dbReference type="ChEBI" id="CHEBI:30413"/>
    </ligand>
    <ligandPart>
        <name>Fe</name>
        <dbReference type="ChEBI" id="CHEBI:18248"/>
    </ligandPart>
</feature>
<dbReference type="InterPro" id="IPR036396">
    <property type="entry name" value="Cyt_P450_sf"/>
</dbReference>
<dbReference type="Pfam" id="PF00067">
    <property type="entry name" value="p450"/>
    <property type="match status" value="1"/>
</dbReference>
<dbReference type="GO" id="GO:0008395">
    <property type="term" value="F:steroid hydroxylase activity"/>
    <property type="evidence" value="ECO:0007669"/>
    <property type="project" value="TreeGrafter"/>
</dbReference>
<dbReference type="Proteomes" id="UP000799770">
    <property type="component" value="Unassembled WGS sequence"/>
</dbReference>
<accession>A0A6A5YHC7</accession>
<dbReference type="GO" id="GO:0016705">
    <property type="term" value="F:oxidoreductase activity, acting on paired donors, with incorporation or reduction of molecular oxygen"/>
    <property type="evidence" value="ECO:0007669"/>
    <property type="project" value="InterPro"/>
</dbReference>
<evidence type="ECO:0000313" key="7">
    <source>
        <dbReference type="EMBL" id="KAF2106350.1"/>
    </source>
</evidence>
<comment type="similarity">
    <text evidence="2">Belongs to the cytochrome P450 family.</text>
</comment>
<name>A0A6A5YHC7_9PLEO</name>
<comment type="cofactor">
    <cofactor evidence="1 6">
        <name>heme</name>
        <dbReference type="ChEBI" id="CHEBI:30413"/>
    </cofactor>
</comment>
<evidence type="ECO:0000256" key="5">
    <source>
        <dbReference type="ARBA" id="ARBA00023004"/>
    </source>
</evidence>
<keyword evidence="4 6" id="KW-0479">Metal-binding</keyword>
<dbReference type="AlphaFoldDB" id="A0A6A5YHC7"/>
<keyword evidence="8" id="KW-1185">Reference proteome</keyword>
<dbReference type="PANTHER" id="PTHR24304:SF2">
    <property type="entry name" value="24-HYDROXYCHOLESTEROL 7-ALPHA-HYDROXYLASE"/>
    <property type="match status" value="1"/>
</dbReference>
<evidence type="ECO:0000256" key="1">
    <source>
        <dbReference type="ARBA" id="ARBA00001971"/>
    </source>
</evidence>
<dbReference type="PANTHER" id="PTHR24304">
    <property type="entry name" value="CYTOCHROME P450 FAMILY 7"/>
    <property type="match status" value="1"/>
</dbReference>
<reference evidence="7" key="1">
    <citation type="journal article" date="2020" name="Stud. Mycol.">
        <title>101 Dothideomycetes genomes: a test case for predicting lifestyles and emergence of pathogens.</title>
        <authorList>
            <person name="Haridas S."/>
            <person name="Albert R."/>
            <person name="Binder M."/>
            <person name="Bloem J."/>
            <person name="Labutti K."/>
            <person name="Salamov A."/>
            <person name="Andreopoulos B."/>
            <person name="Baker S."/>
            <person name="Barry K."/>
            <person name="Bills G."/>
            <person name="Bluhm B."/>
            <person name="Cannon C."/>
            <person name="Castanera R."/>
            <person name="Culley D."/>
            <person name="Daum C."/>
            <person name="Ezra D."/>
            <person name="Gonzalez J."/>
            <person name="Henrissat B."/>
            <person name="Kuo A."/>
            <person name="Liang C."/>
            <person name="Lipzen A."/>
            <person name="Lutzoni F."/>
            <person name="Magnuson J."/>
            <person name="Mondo S."/>
            <person name="Nolan M."/>
            <person name="Ohm R."/>
            <person name="Pangilinan J."/>
            <person name="Park H.-J."/>
            <person name="Ramirez L."/>
            <person name="Alfaro M."/>
            <person name="Sun H."/>
            <person name="Tritt A."/>
            <person name="Yoshinaga Y."/>
            <person name="Zwiers L.-H."/>
            <person name="Turgeon B."/>
            <person name="Goodwin S."/>
            <person name="Spatafora J."/>
            <person name="Crous P."/>
            <person name="Grigoriev I."/>
        </authorList>
    </citation>
    <scope>NUCLEOTIDE SEQUENCE</scope>
    <source>
        <strain evidence="7">CBS 627.86</strain>
    </source>
</reference>
<dbReference type="PRINTS" id="PR00465">
    <property type="entry name" value="EP450IV"/>
</dbReference>
<organism evidence="7 8">
    <name type="scientific">Lophiotrema nucula</name>
    <dbReference type="NCBI Taxonomy" id="690887"/>
    <lineage>
        <taxon>Eukaryota</taxon>
        <taxon>Fungi</taxon>
        <taxon>Dikarya</taxon>
        <taxon>Ascomycota</taxon>
        <taxon>Pezizomycotina</taxon>
        <taxon>Dothideomycetes</taxon>
        <taxon>Pleosporomycetidae</taxon>
        <taxon>Pleosporales</taxon>
        <taxon>Lophiotremataceae</taxon>
        <taxon>Lophiotrema</taxon>
    </lineage>
</organism>
<evidence type="ECO:0000256" key="6">
    <source>
        <dbReference type="PIRSR" id="PIRSR602403-1"/>
    </source>
</evidence>
<keyword evidence="5 6" id="KW-0408">Iron</keyword>
<evidence type="ECO:0000256" key="4">
    <source>
        <dbReference type="ARBA" id="ARBA00022723"/>
    </source>
</evidence>
<dbReference type="CDD" id="cd11040">
    <property type="entry name" value="CYP7_CYP8-like"/>
    <property type="match status" value="1"/>
</dbReference>
<protein>
    <submittedName>
        <fullName evidence="7">Cytochrome P450</fullName>
    </submittedName>
</protein>
<keyword evidence="3 6" id="KW-0349">Heme</keyword>
<evidence type="ECO:0000313" key="8">
    <source>
        <dbReference type="Proteomes" id="UP000799770"/>
    </source>
</evidence>
<evidence type="ECO:0000256" key="2">
    <source>
        <dbReference type="ARBA" id="ARBA00010617"/>
    </source>
</evidence>
<gene>
    <name evidence="7" type="ORF">BDV96DRAFT_617375</name>
</gene>
<dbReference type="InterPro" id="IPR050529">
    <property type="entry name" value="CYP450_sterol_14alpha_dmase"/>
</dbReference>
<dbReference type="InterPro" id="IPR001128">
    <property type="entry name" value="Cyt_P450"/>
</dbReference>
<dbReference type="GO" id="GO:0005506">
    <property type="term" value="F:iron ion binding"/>
    <property type="evidence" value="ECO:0007669"/>
    <property type="project" value="InterPro"/>
</dbReference>
<proteinExistence type="inferred from homology"/>
<dbReference type="OrthoDB" id="3366823at2759"/>
<dbReference type="GO" id="GO:0020037">
    <property type="term" value="F:heme binding"/>
    <property type="evidence" value="ECO:0007669"/>
    <property type="project" value="InterPro"/>
</dbReference>
<dbReference type="EMBL" id="ML977363">
    <property type="protein sequence ID" value="KAF2106350.1"/>
    <property type="molecule type" value="Genomic_DNA"/>
</dbReference>